<dbReference type="InterPro" id="IPR003779">
    <property type="entry name" value="CMD-like"/>
</dbReference>
<proteinExistence type="predicted"/>
<dbReference type="PANTHER" id="PTHR34846">
    <property type="entry name" value="4-CARBOXYMUCONOLACTONE DECARBOXYLASE FAMILY PROTEIN (AFU_ORTHOLOGUE AFUA_6G11590)"/>
    <property type="match status" value="1"/>
</dbReference>
<reference evidence="2 3" key="1">
    <citation type="submission" date="2019-05" db="EMBL/GenBank/DDBJ databases">
        <title>Burkholderia sp. DHOD12, isolated from subtropical forest soil.</title>
        <authorList>
            <person name="Gao Z.-H."/>
            <person name="Qiu L.-H."/>
        </authorList>
    </citation>
    <scope>NUCLEOTIDE SEQUENCE [LARGE SCALE GENOMIC DNA]</scope>
    <source>
        <strain evidence="2 3">DHOD12</strain>
    </source>
</reference>
<name>A0A4V1EIN0_9BURK</name>
<dbReference type="AlphaFoldDB" id="A0A4V1EIN0"/>
<protein>
    <submittedName>
        <fullName evidence="2">Carboxymuconolactone decarboxylase family protein</fullName>
    </submittedName>
</protein>
<dbReference type="Proteomes" id="UP000298656">
    <property type="component" value="Chromosome 2"/>
</dbReference>
<dbReference type="GO" id="GO:0051920">
    <property type="term" value="F:peroxiredoxin activity"/>
    <property type="evidence" value="ECO:0007669"/>
    <property type="project" value="InterPro"/>
</dbReference>
<dbReference type="Pfam" id="PF02627">
    <property type="entry name" value="CMD"/>
    <property type="match status" value="1"/>
</dbReference>
<dbReference type="EMBL" id="CP040078">
    <property type="protein sequence ID" value="QCP54340.1"/>
    <property type="molecule type" value="Genomic_DNA"/>
</dbReference>
<dbReference type="PANTHER" id="PTHR34846:SF11">
    <property type="entry name" value="4-CARBOXYMUCONOLACTONE DECARBOXYLASE FAMILY PROTEIN (AFU_ORTHOLOGUE AFUA_6G11590)"/>
    <property type="match status" value="1"/>
</dbReference>
<gene>
    <name evidence="2" type="ORF">FAZ95_35910</name>
</gene>
<accession>A0A4V1EIN0</accession>
<evidence type="ECO:0000259" key="1">
    <source>
        <dbReference type="Pfam" id="PF02627"/>
    </source>
</evidence>
<dbReference type="KEGG" id="tvl:FAZ95_35910"/>
<dbReference type="OrthoDB" id="4704294at2"/>
<dbReference type="RefSeq" id="WP_137337107.1">
    <property type="nucleotide sequence ID" value="NZ_CP040078.1"/>
</dbReference>
<dbReference type="InterPro" id="IPR029032">
    <property type="entry name" value="AhpD-like"/>
</dbReference>
<evidence type="ECO:0000313" key="3">
    <source>
        <dbReference type="Proteomes" id="UP000298656"/>
    </source>
</evidence>
<keyword evidence="3" id="KW-1185">Reference proteome</keyword>
<organism evidence="2 3">
    <name type="scientific">Trinickia violacea</name>
    <dbReference type="NCBI Taxonomy" id="2571746"/>
    <lineage>
        <taxon>Bacteria</taxon>
        <taxon>Pseudomonadati</taxon>
        <taxon>Pseudomonadota</taxon>
        <taxon>Betaproteobacteria</taxon>
        <taxon>Burkholderiales</taxon>
        <taxon>Burkholderiaceae</taxon>
        <taxon>Trinickia</taxon>
    </lineage>
</organism>
<evidence type="ECO:0000313" key="2">
    <source>
        <dbReference type="EMBL" id="QCP54340.1"/>
    </source>
</evidence>
<feature type="domain" description="Carboxymuconolactone decarboxylase-like" evidence="1">
    <location>
        <begin position="46"/>
        <end position="123"/>
    </location>
</feature>
<sequence length="173" mass="19182">MSSVRVAPWEDGEFAPSELLAGMQARRPNGELIGIDRVLLRSVPLATGWNELLRRVRAEFSLELEYRELIMLRVAVLNHADFEWGVHYPAYLLAGGTEEKCLALKAQSVTNNIFGEKERALIALTDQSTKQVDVDAEVIEALKHLFGETKAVEAVATVAAYNMVSRFLVALAI</sequence>
<dbReference type="SUPFAM" id="SSF69118">
    <property type="entry name" value="AhpD-like"/>
    <property type="match status" value="1"/>
</dbReference>
<dbReference type="Gene3D" id="1.20.1290.10">
    <property type="entry name" value="AhpD-like"/>
    <property type="match status" value="1"/>
</dbReference>